<sequence>MSTQVHHQWDYSGLPHQEVLVGWEPFSPAVDAISCTVKHASWILLPAVATPPWTETFTVATTLPTEALAVAASPLATMTLRAPTSCTTAQCSPSAAMTESPLIENMAVIKALHPVNKDISIMDDSPFPSATALWLLK</sequence>
<name>A0A915KX85_ROMCU</name>
<reference evidence="2" key="1">
    <citation type="submission" date="2022-11" db="UniProtKB">
        <authorList>
            <consortium name="WormBaseParasite"/>
        </authorList>
    </citation>
    <scope>IDENTIFICATION</scope>
</reference>
<protein>
    <submittedName>
        <fullName evidence="2">Uncharacterized protein</fullName>
    </submittedName>
</protein>
<proteinExistence type="predicted"/>
<dbReference type="AlphaFoldDB" id="A0A915KX85"/>
<evidence type="ECO:0000313" key="1">
    <source>
        <dbReference type="Proteomes" id="UP000887565"/>
    </source>
</evidence>
<keyword evidence="1" id="KW-1185">Reference proteome</keyword>
<accession>A0A915KX85</accession>
<organism evidence="1 2">
    <name type="scientific">Romanomermis culicivorax</name>
    <name type="common">Nematode worm</name>
    <dbReference type="NCBI Taxonomy" id="13658"/>
    <lineage>
        <taxon>Eukaryota</taxon>
        <taxon>Metazoa</taxon>
        <taxon>Ecdysozoa</taxon>
        <taxon>Nematoda</taxon>
        <taxon>Enoplea</taxon>
        <taxon>Dorylaimia</taxon>
        <taxon>Mermithida</taxon>
        <taxon>Mermithoidea</taxon>
        <taxon>Mermithidae</taxon>
        <taxon>Romanomermis</taxon>
    </lineage>
</organism>
<dbReference type="Proteomes" id="UP000887565">
    <property type="component" value="Unplaced"/>
</dbReference>
<evidence type="ECO:0000313" key="2">
    <source>
        <dbReference type="WBParaSite" id="nRc.2.0.1.t42125-RA"/>
    </source>
</evidence>
<dbReference type="WBParaSite" id="nRc.2.0.1.t42125-RA">
    <property type="protein sequence ID" value="nRc.2.0.1.t42125-RA"/>
    <property type="gene ID" value="nRc.2.0.1.g42125"/>
</dbReference>